<dbReference type="InterPro" id="IPR011993">
    <property type="entry name" value="PH-like_dom_sf"/>
</dbReference>
<dbReference type="PANTHER" id="PTHR21399">
    <property type="entry name" value="CHLORIDE CONDUCTANCE REGULATORY PROTEIN ICLN"/>
    <property type="match status" value="1"/>
</dbReference>
<dbReference type="GO" id="GO:0005829">
    <property type="term" value="C:cytosol"/>
    <property type="evidence" value="ECO:0000318"/>
    <property type="project" value="GO_Central"/>
</dbReference>
<evidence type="ECO:0000256" key="5">
    <source>
        <dbReference type="SAM" id="MobiDB-lite"/>
    </source>
</evidence>
<keyword evidence="3" id="KW-0963">Cytoplasm</keyword>
<comment type="subcellular location">
    <subcellularLocation>
        <location evidence="2">Cytoplasm</location>
    </subcellularLocation>
    <subcellularLocation>
        <location evidence="1">Nucleus</location>
    </subcellularLocation>
</comment>
<dbReference type="KEGG" id="nta:107776947"/>
<feature type="region of interest" description="Disordered" evidence="5">
    <location>
        <begin position="7"/>
        <end position="27"/>
    </location>
</feature>
<feature type="non-terminal residue" evidence="6">
    <location>
        <position position="1"/>
    </location>
</feature>
<dbReference type="OrthoDB" id="19714at2759"/>
<sequence>FALFLKIDNGLEDDESEGSTDEGDESLDLSRITELRLVPSDLDQLDTLFQIFCECAELNPEPIEGEEEEHNWIFSADQLENQEAEEESEWTFSQNLTHSIGHSNGDHDLAHNVLQLQINDQRFEDAEEMDSDSKNGHR</sequence>
<evidence type="ECO:0000256" key="3">
    <source>
        <dbReference type="ARBA" id="ARBA00022490"/>
    </source>
</evidence>
<dbReference type="PaxDb" id="4097-A0A1S3YJI2"/>
<evidence type="ECO:0000256" key="1">
    <source>
        <dbReference type="ARBA" id="ARBA00004123"/>
    </source>
</evidence>
<dbReference type="RefSeq" id="XP_016452394.1">
    <property type="nucleotide sequence ID" value="XM_016596908.1"/>
</dbReference>
<proteinExistence type="predicted"/>
<organism evidence="6">
    <name type="scientific">Nicotiana tabacum</name>
    <name type="common">Common tobacco</name>
    <dbReference type="NCBI Taxonomy" id="4097"/>
    <lineage>
        <taxon>Eukaryota</taxon>
        <taxon>Viridiplantae</taxon>
        <taxon>Streptophyta</taxon>
        <taxon>Embryophyta</taxon>
        <taxon>Tracheophyta</taxon>
        <taxon>Spermatophyta</taxon>
        <taxon>Magnoliopsida</taxon>
        <taxon>eudicotyledons</taxon>
        <taxon>Gunneridae</taxon>
        <taxon>Pentapetalae</taxon>
        <taxon>asterids</taxon>
        <taxon>lamiids</taxon>
        <taxon>Solanales</taxon>
        <taxon>Solanaceae</taxon>
        <taxon>Nicotianoideae</taxon>
        <taxon>Nicotianeae</taxon>
        <taxon>Nicotiana</taxon>
    </lineage>
</organism>
<dbReference type="Pfam" id="PF03517">
    <property type="entry name" value="Voldacs"/>
    <property type="match status" value="1"/>
</dbReference>
<dbReference type="PANTHER" id="PTHR21399:SF0">
    <property type="entry name" value="METHYLOSOME SUBUNIT PICLN"/>
    <property type="match status" value="1"/>
</dbReference>
<accession>A0A1S3YJI2</accession>
<evidence type="ECO:0000256" key="4">
    <source>
        <dbReference type="ARBA" id="ARBA00023242"/>
    </source>
</evidence>
<dbReference type="GO" id="GO:0045292">
    <property type="term" value="P:mRNA cis splicing, via spliceosome"/>
    <property type="evidence" value="ECO:0000318"/>
    <property type="project" value="GO_Central"/>
</dbReference>
<evidence type="ECO:0000313" key="6">
    <source>
        <dbReference type="RefSeq" id="XP_016452394.1"/>
    </source>
</evidence>
<dbReference type="AlphaFoldDB" id="A0A1S3YJI2"/>
<gene>
    <name evidence="6" type="primary">LOC107776947</name>
</gene>
<dbReference type="STRING" id="4097.A0A1S3YJI2"/>
<evidence type="ECO:0000256" key="2">
    <source>
        <dbReference type="ARBA" id="ARBA00004496"/>
    </source>
</evidence>
<dbReference type="GO" id="GO:0005681">
    <property type="term" value="C:spliceosomal complex"/>
    <property type="evidence" value="ECO:0000318"/>
    <property type="project" value="GO_Central"/>
</dbReference>
<dbReference type="GO" id="GO:0034715">
    <property type="term" value="C:pICln-Sm protein complex"/>
    <property type="evidence" value="ECO:0000318"/>
    <property type="project" value="GO_Central"/>
</dbReference>
<keyword evidence="4" id="KW-0539">Nucleus</keyword>
<dbReference type="GO" id="GO:0000387">
    <property type="term" value="P:spliceosomal snRNP assembly"/>
    <property type="evidence" value="ECO:0000318"/>
    <property type="project" value="GO_Central"/>
</dbReference>
<reference evidence="6" key="1">
    <citation type="submission" date="2025-08" db="UniProtKB">
        <authorList>
            <consortium name="RefSeq"/>
        </authorList>
    </citation>
    <scope>IDENTIFICATION</scope>
</reference>
<protein>
    <submittedName>
        <fullName evidence="6">Chloride conductance regulatory protein ICln</fullName>
    </submittedName>
</protein>
<dbReference type="OMA" id="NPNTIGH"/>
<dbReference type="InterPro" id="IPR039924">
    <property type="entry name" value="ICln/Lot5/Saf5"/>
</dbReference>
<feature type="compositionally biased region" description="Acidic residues" evidence="5">
    <location>
        <begin position="10"/>
        <end position="27"/>
    </location>
</feature>
<name>A0A1S3YJI2_TOBAC</name>
<dbReference type="Gene3D" id="2.30.29.30">
    <property type="entry name" value="Pleckstrin-homology domain (PH domain)/Phosphotyrosine-binding domain (PTB)"/>
    <property type="match status" value="1"/>
</dbReference>